<dbReference type="RefSeq" id="XP_041230164.1">
    <property type="nucleotide sequence ID" value="XM_041360692.1"/>
</dbReference>
<dbReference type="Proteomes" id="UP001195769">
    <property type="component" value="Unassembled WGS sequence"/>
</dbReference>
<keyword evidence="3" id="KW-1185">Reference proteome</keyword>
<keyword evidence="1" id="KW-0732">Signal</keyword>
<evidence type="ECO:0000313" key="3">
    <source>
        <dbReference type="Proteomes" id="UP001195769"/>
    </source>
</evidence>
<organism evidence="2 3">
    <name type="scientific">Suillus fuscotomentosus</name>
    <dbReference type="NCBI Taxonomy" id="1912939"/>
    <lineage>
        <taxon>Eukaryota</taxon>
        <taxon>Fungi</taxon>
        <taxon>Dikarya</taxon>
        <taxon>Basidiomycota</taxon>
        <taxon>Agaricomycotina</taxon>
        <taxon>Agaricomycetes</taxon>
        <taxon>Agaricomycetidae</taxon>
        <taxon>Boletales</taxon>
        <taxon>Suillineae</taxon>
        <taxon>Suillaceae</taxon>
        <taxon>Suillus</taxon>
    </lineage>
</organism>
<reference evidence="2" key="1">
    <citation type="journal article" date="2020" name="New Phytol.">
        <title>Comparative genomics reveals dynamic genome evolution in host specialist ectomycorrhizal fungi.</title>
        <authorList>
            <person name="Lofgren L.A."/>
            <person name="Nguyen N.H."/>
            <person name="Vilgalys R."/>
            <person name="Ruytinx J."/>
            <person name="Liao H.L."/>
            <person name="Branco S."/>
            <person name="Kuo A."/>
            <person name="LaButti K."/>
            <person name="Lipzen A."/>
            <person name="Andreopoulos W."/>
            <person name="Pangilinan J."/>
            <person name="Riley R."/>
            <person name="Hundley H."/>
            <person name="Na H."/>
            <person name="Barry K."/>
            <person name="Grigoriev I.V."/>
            <person name="Stajich J.E."/>
            <person name="Kennedy P.G."/>
        </authorList>
    </citation>
    <scope>NUCLEOTIDE SEQUENCE</scope>
    <source>
        <strain evidence="2">FC203</strain>
    </source>
</reference>
<dbReference type="EMBL" id="JABBWK010000009">
    <property type="protein sequence ID" value="KAG1904589.1"/>
    <property type="molecule type" value="Genomic_DNA"/>
</dbReference>
<accession>A0AAD4HR84</accession>
<name>A0AAD4HR84_9AGAM</name>
<evidence type="ECO:0000313" key="2">
    <source>
        <dbReference type="EMBL" id="KAG1904589.1"/>
    </source>
</evidence>
<evidence type="ECO:0000256" key="1">
    <source>
        <dbReference type="SAM" id="SignalP"/>
    </source>
</evidence>
<dbReference type="AlphaFoldDB" id="A0AAD4HR84"/>
<proteinExistence type="predicted"/>
<gene>
    <name evidence="2" type="ORF">F5891DRAFT_1011848</name>
</gene>
<feature type="chain" id="PRO_5041900923" description="Secreted protein" evidence="1">
    <location>
        <begin position="23"/>
        <end position="83"/>
    </location>
</feature>
<sequence length="83" mass="9656">MPPWEYWACSTLLLRMLKLSLASFHMLPCVNQVIHHGYPSWTEVNRRLDLFAVHGDCCITEANQNILLNPSHYMIMGMPLRKT</sequence>
<comment type="caution">
    <text evidence="2">The sequence shown here is derived from an EMBL/GenBank/DDBJ whole genome shotgun (WGS) entry which is preliminary data.</text>
</comment>
<evidence type="ECO:0008006" key="4">
    <source>
        <dbReference type="Google" id="ProtNLM"/>
    </source>
</evidence>
<protein>
    <recommendedName>
        <fullName evidence="4">Secreted protein</fullName>
    </recommendedName>
</protein>
<dbReference type="GeneID" id="64654990"/>
<feature type="signal peptide" evidence="1">
    <location>
        <begin position="1"/>
        <end position="22"/>
    </location>
</feature>